<dbReference type="InterPro" id="IPR001845">
    <property type="entry name" value="HTH_ArsR_DNA-bd_dom"/>
</dbReference>
<evidence type="ECO:0000256" key="3">
    <source>
        <dbReference type="ARBA" id="ARBA00023163"/>
    </source>
</evidence>
<dbReference type="InterPro" id="IPR036388">
    <property type="entry name" value="WH-like_DNA-bd_sf"/>
</dbReference>
<dbReference type="InterPro" id="IPR051081">
    <property type="entry name" value="HTH_MetalResp_TranReg"/>
</dbReference>
<dbReference type="EMBL" id="CP018889">
    <property type="protein sequence ID" value="AUI69374.1"/>
    <property type="molecule type" value="Genomic_DNA"/>
</dbReference>
<dbReference type="PANTHER" id="PTHR33154">
    <property type="entry name" value="TRANSCRIPTIONAL REGULATOR, ARSR FAMILY"/>
    <property type="match status" value="1"/>
</dbReference>
<proteinExistence type="predicted"/>
<dbReference type="AlphaFoldDB" id="A0A2N9YFV1"/>
<sequence length="102" mass="11722">MSNELDIDGIIKALSNPVRREILTWLKEPEKHFQSQEHTLENGVCVGRIYERAGLSQSTISAYLAILQRAGLVTSQRVGQWVFYKRNESVILAFLEYLKNEL</sequence>
<evidence type="ECO:0000313" key="6">
    <source>
        <dbReference type="Proteomes" id="UP000234271"/>
    </source>
</evidence>
<dbReference type="InterPro" id="IPR036390">
    <property type="entry name" value="WH_DNA-bd_sf"/>
</dbReference>
<accession>A0A2N9YFV1</accession>
<organism evidence="5 6">
    <name type="scientific">Beggiatoa leptomitoformis</name>
    <dbReference type="NCBI Taxonomy" id="288004"/>
    <lineage>
        <taxon>Bacteria</taxon>
        <taxon>Pseudomonadati</taxon>
        <taxon>Pseudomonadota</taxon>
        <taxon>Gammaproteobacteria</taxon>
        <taxon>Thiotrichales</taxon>
        <taxon>Thiotrichaceae</taxon>
        <taxon>Beggiatoa</taxon>
    </lineage>
</organism>
<dbReference type="Proteomes" id="UP000234271">
    <property type="component" value="Chromosome"/>
</dbReference>
<keyword evidence="1" id="KW-0805">Transcription regulation</keyword>
<dbReference type="SUPFAM" id="SSF46785">
    <property type="entry name" value="Winged helix' DNA-binding domain"/>
    <property type="match status" value="1"/>
</dbReference>
<protein>
    <submittedName>
        <fullName evidence="5">Metalloregulator ArsR/SmtB family transcription factor</fullName>
    </submittedName>
</protein>
<dbReference type="NCBIfam" id="NF033788">
    <property type="entry name" value="HTH_metalloreg"/>
    <property type="match status" value="1"/>
</dbReference>
<dbReference type="PROSITE" id="PS50987">
    <property type="entry name" value="HTH_ARSR_2"/>
    <property type="match status" value="1"/>
</dbReference>
<feature type="domain" description="HTH arsR-type" evidence="4">
    <location>
        <begin position="1"/>
        <end position="102"/>
    </location>
</feature>
<dbReference type="KEGG" id="blep:AL038_12065"/>
<name>A0A2N9YFV1_9GAMM</name>
<keyword evidence="3" id="KW-0804">Transcription</keyword>
<gene>
    <name evidence="5" type="ORF">BLE401_12200</name>
</gene>
<dbReference type="Gene3D" id="1.10.10.10">
    <property type="entry name" value="Winged helix-like DNA-binding domain superfamily/Winged helix DNA-binding domain"/>
    <property type="match status" value="1"/>
</dbReference>
<dbReference type="RefSeq" id="WP_062153181.1">
    <property type="nucleotide sequence ID" value="NZ_CP012373.2"/>
</dbReference>
<evidence type="ECO:0000313" key="5">
    <source>
        <dbReference type="EMBL" id="AUI69374.1"/>
    </source>
</evidence>
<dbReference type="PANTHER" id="PTHR33154:SF33">
    <property type="entry name" value="TRANSCRIPTIONAL REPRESSOR SDPR"/>
    <property type="match status" value="1"/>
</dbReference>
<dbReference type="InterPro" id="IPR011991">
    <property type="entry name" value="ArsR-like_HTH"/>
</dbReference>
<evidence type="ECO:0000256" key="2">
    <source>
        <dbReference type="ARBA" id="ARBA00023125"/>
    </source>
</evidence>
<dbReference type="SMART" id="SM00418">
    <property type="entry name" value="HTH_ARSR"/>
    <property type="match status" value="1"/>
</dbReference>
<keyword evidence="2" id="KW-0238">DNA-binding</keyword>
<evidence type="ECO:0000256" key="1">
    <source>
        <dbReference type="ARBA" id="ARBA00023015"/>
    </source>
</evidence>
<reference evidence="6" key="1">
    <citation type="submission" date="2016-12" db="EMBL/GenBank/DDBJ databases">
        <title>Complete Genome Sequence of Beggiatoa leptomitiformis D-401.</title>
        <authorList>
            <person name="Fomenkov A."/>
            <person name="Vincze T."/>
            <person name="Grabovich M."/>
            <person name="Anton B.P."/>
            <person name="Dubinina G."/>
            <person name="Orlova M."/>
            <person name="Belousova E."/>
            <person name="Roberts R.J."/>
        </authorList>
    </citation>
    <scope>NUCLEOTIDE SEQUENCE [LARGE SCALE GENOMIC DNA]</scope>
    <source>
        <strain evidence="6">D-401</strain>
    </source>
</reference>
<dbReference type="OrthoDB" id="9790747at2"/>
<dbReference type="CDD" id="cd00090">
    <property type="entry name" value="HTH_ARSR"/>
    <property type="match status" value="1"/>
</dbReference>
<keyword evidence="6" id="KW-1185">Reference proteome</keyword>
<dbReference type="Pfam" id="PF01022">
    <property type="entry name" value="HTH_5"/>
    <property type="match status" value="1"/>
</dbReference>
<evidence type="ECO:0000259" key="4">
    <source>
        <dbReference type="PROSITE" id="PS50987"/>
    </source>
</evidence>
<dbReference type="GO" id="GO:0003700">
    <property type="term" value="F:DNA-binding transcription factor activity"/>
    <property type="evidence" value="ECO:0007669"/>
    <property type="project" value="InterPro"/>
</dbReference>
<dbReference type="GO" id="GO:0003677">
    <property type="term" value="F:DNA binding"/>
    <property type="evidence" value="ECO:0007669"/>
    <property type="project" value="UniProtKB-KW"/>
</dbReference>